<evidence type="ECO:0000313" key="1">
    <source>
        <dbReference type="EMBL" id="MBX39635.1"/>
    </source>
</evidence>
<dbReference type="AlphaFoldDB" id="A0A2P2NAY6"/>
<name>A0A2P2NAY6_RHIMU</name>
<protein>
    <submittedName>
        <fullName evidence="1">Uncharacterized protein</fullName>
    </submittedName>
</protein>
<dbReference type="EMBL" id="GGEC01059151">
    <property type="protein sequence ID" value="MBX39635.1"/>
    <property type="molecule type" value="Transcribed_RNA"/>
</dbReference>
<reference evidence="1" key="1">
    <citation type="submission" date="2018-02" db="EMBL/GenBank/DDBJ databases">
        <title>Rhizophora mucronata_Transcriptome.</title>
        <authorList>
            <person name="Meera S.P."/>
            <person name="Sreeshan A."/>
            <person name="Augustine A."/>
        </authorList>
    </citation>
    <scope>NUCLEOTIDE SEQUENCE</scope>
    <source>
        <tissue evidence="1">Leaf</tissue>
    </source>
</reference>
<proteinExistence type="predicted"/>
<organism evidence="1">
    <name type="scientific">Rhizophora mucronata</name>
    <name type="common">Asiatic mangrove</name>
    <dbReference type="NCBI Taxonomy" id="61149"/>
    <lineage>
        <taxon>Eukaryota</taxon>
        <taxon>Viridiplantae</taxon>
        <taxon>Streptophyta</taxon>
        <taxon>Embryophyta</taxon>
        <taxon>Tracheophyta</taxon>
        <taxon>Spermatophyta</taxon>
        <taxon>Magnoliopsida</taxon>
        <taxon>eudicotyledons</taxon>
        <taxon>Gunneridae</taxon>
        <taxon>Pentapetalae</taxon>
        <taxon>rosids</taxon>
        <taxon>fabids</taxon>
        <taxon>Malpighiales</taxon>
        <taxon>Rhizophoraceae</taxon>
        <taxon>Rhizophora</taxon>
    </lineage>
</organism>
<accession>A0A2P2NAY6</accession>
<sequence length="49" mass="6066">MQEFQQQVRLEILSVTCNPINEQQFYGSRVEFQMTRFQYQFYTCFSSQR</sequence>